<dbReference type="GO" id="GO:0005856">
    <property type="term" value="C:cytoskeleton"/>
    <property type="evidence" value="ECO:0007669"/>
    <property type="project" value="TreeGrafter"/>
</dbReference>
<dbReference type="Gene3D" id="1.25.10.10">
    <property type="entry name" value="Leucine-rich Repeat Variant"/>
    <property type="match status" value="1"/>
</dbReference>
<sequence>MAEYRGWLLKKGKKMMQGYRKRYFVLADNILNYYEDESCTEHLGMVDMVKVVDLVSTSKAGERKQTFSLVDGEGRTYLLAAETEKGKLQWMQALMASRQKRRAGGARGKTSRSSQAILSARSSVGRVTQLVGDSDDAAASSSDVSASALGNPSGVCDVTIIGYLGPLCEPTKEFANYIIAPDLSVVDQIITIGSLLGVENVDSDAFALRVREGDYYLDRHVLFAEQYNTFRHAYPAVTLELWEAPEPRARNLVRNVLDKYTPGDMTHKRMLFYLKSWLADSSFAEELIALKVIDSLCNIISTHSDEANAVKYALEGLRSAVSYISGMRYLTSSEDLMVQLYSLVANVQVASRAMEVLIAIVEYDVDGFRLIHLAALAAAAAANRAPYAELVTHLRGADFDAKINALGLINVLFANCNDPEQYSEFSDMTLDVGVLALLREQEDYTNPAFCAQLETYENHTAMPVFPTKVRLETELELVVASNKELGMQNEQLKLQVEELSLGENDRIKQLEAYIQRLQTIVKSEAKAEAVAEAEAKAQAAFDAQRAQMDADIQKAQARVAQLEADLAAANKQVADAEAAAAAATAAAAEAAAAAAVAPPSSTDDTKRSASGPSASGSTVAAAAAGAVAGAAVGAAASSSDGATSPAAGPDGPSTASAIRPRGPQFRKPAVTPKDKMKPLFWNRILAPLDADGPMSIWHTMEEADIDVNKLAKTFADTAKTKKLGGSSGAASAESAPKTISTLSRKRFTAVSVMLASLPDVKPLTAAIISMSDEVLKLEQVQQLRMHAATDEELMAMRAAASAASEGGPSLDAADTTLLALADAVPHLSKRLQVWEFLREFDEAMSDILHPMRLVKEALDALTTSTKLQVFLSAVLAAGNYLNGGNKRRGQADGFGLDILAKLSATKGEGGMSLLLFLTYWCMDQLPDFDQIYNELAGVIDVSHAGLDLQYLQGELRLLSNRLKSAVAGVSAPKMVKAQQAMAQAESSFQLTLVAFSDAMTYFGIPAKKQGKMRQSYNAEESRRAKDERRRNRLNINAAVLAKGKGKRIAKGADPMGAIANAAKNKRTKGKNGFGPSRNFGTIRKNSGIRLVEPERRRAVLQRRETVLLVVLGLVAVGVLAWLGGVGDAVLQESATDEPTPEWRHVAAAIEAPRLVVDSAQPPRLNILVMGFDFNSFYGGMIGISQFALRAARLGLAVRWVNLGDAPSVPDMAAALQSFPGLEELTSTIEFGFHADRSTPLLASPADVFVATQFLSAHVAAALHASPLLASPHFVYFIQDIESTFFAHGTMHALADASYAFDHRALFSYGFLRDYFAAMSLGVFAPDTAPATGKYVAYQFPVKPAGTPTAMQLKRTPGTKRKLLFYARPEAHAQRNMFELGMMALSAVIASGDFNVDEWEFHGIGSKTARPHCGLPRGACLTILPRTAPDAYLELLASYDVGLSLMLSPHPSIPPFDFAAAGLVTVTNTYTAKSRASLLAISSNLIPVQPTIGGVADGLREALARVDNVDARLAGCSLSLASEWSDDAALGPRTLAHMLAWLPPRLAATVPGPRLVVLVAGSGLHGLTDILGILQASPYHTWRVVALLDSAVLTGTAEAAAAMAASADEARLTLLQIAQPGCTAWRKAVSEATSAAHVFPPSSKPPTASAVVTRAKATALDALRAWIRAGGKGKEGAAHSGLLLGPFDKTDNCSGSGAGSTGETATTPSAARYEAWLTS</sequence>
<dbReference type="SUPFAM" id="SSF48371">
    <property type="entry name" value="ARM repeat"/>
    <property type="match status" value="1"/>
</dbReference>
<feature type="coiled-coil region" evidence="1">
    <location>
        <begin position="545"/>
        <end position="586"/>
    </location>
</feature>
<dbReference type="PANTHER" id="PTHR45920">
    <property type="entry name" value="FORMIN HOMOLOGY 2 DOMAIN CONTAINING, ISOFORM I"/>
    <property type="match status" value="1"/>
</dbReference>
<dbReference type="EMBL" id="GL349460">
    <property type="protein sequence ID" value="KNC50261.1"/>
    <property type="molecule type" value="Genomic_DNA"/>
</dbReference>
<dbReference type="PROSITE" id="PS50003">
    <property type="entry name" value="PH_DOMAIN"/>
    <property type="match status" value="1"/>
</dbReference>
<dbReference type="RefSeq" id="XP_013757134.1">
    <property type="nucleotide sequence ID" value="XM_013901680.1"/>
</dbReference>
<evidence type="ECO:0000256" key="1">
    <source>
        <dbReference type="SAM" id="Coils"/>
    </source>
</evidence>
<name>A0A0L0DDQ6_THETB</name>
<dbReference type="SMART" id="SM00233">
    <property type="entry name" value="PH"/>
    <property type="match status" value="1"/>
</dbReference>
<gene>
    <name evidence="5" type="ORF">AMSG_11977</name>
</gene>
<reference evidence="5 6" key="1">
    <citation type="submission" date="2010-05" db="EMBL/GenBank/DDBJ databases">
        <title>The Genome Sequence of Thecamonas trahens ATCC 50062.</title>
        <authorList>
            <consortium name="The Broad Institute Genome Sequencing Platform"/>
            <person name="Russ C."/>
            <person name="Cuomo C."/>
            <person name="Shea T."/>
            <person name="Young S.K."/>
            <person name="Zeng Q."/>
            <person name="Koehrsen M."/>
            <person name="Haas B."/>
            <person name="Borodovsky M."/>
            <person name="Guigo R."/>
            <person name="Alvarado L."/>
            <person name="Berlin A."/>
            <person name="Bochicchio J."/>
            <person name="Borenstein D."/>
            <person name="Chapman S."/>
            <person name="Chen Z."/>
            <person name="Freedman E."/>
            <person name="Gellesch M."/>
            <person name="Goldberg J."/>
            <person name="Griggs A."/>
            <person name="Gujja S."/>
            <person name="Heilman E."/>
            <person name="Heiman D."/>
            <person name="Hepburn T."/>
            <person name="Howarth C."/>
            <person name="Jen D."/>
            <person name="Larson L."/>
            <person name="Mehta T."/>
            <person name="Park D."/>
            <person name="Pearson M."/>
            <person name="Roberts A."/>
            <person name="Saif S."/>
            <person name="Shenoy N."/>
            <person name="Sisk P."/>
            <person name="Stolte C."/>
            <person name="Sykes S."/>
            <person name="Thomson T."/>
            <person name="Walk T."/>
            <person name="White J."/>
            <person name="Yandava C."/>
            <person name="Burger G."/>
            <person name="Gray M.W."/>
            <person name="Holland P.W.H."/>
            <person name="King N."/>
            <person name="Lang F.B.F."/>
            <person name="Roger A.J."/>
            <person name="Ruiz-Trillo I."/>
            <person name="Lander E."/>
            <person name="Nusbaum C."/>
        </authorList>
    </citation>
    <scope>NUCLEOTIDE SEQUENCE [LARGE SCALE GENOMIC DNA]</scope>
    <source>
        <strain evidence="5 6">ATCC 50062</strain>
    </source>
</reference>
<dbReference type="OrthoDB" id="427644at2759"/>
<feature type="domain" description="PH" evidence="3">
    <location>
        <begin position="1"/>
        <end position="99"/>
    </location>
</feature>
<dbReference type="SUPFAM" id="SSF101447">
    <property type="entry name" value="Formin homology 2 domain (FH2 domain)"/>
    <property type="match status" value="1"/>
</dbReference>
<feature type="region of interest" description="Disordered" evidence="2">
    <location>
        <begin position="596"/>
        <end position="616"/>
    </location>
</feature>
<dbReference type="Gene3D" id="3.40.50.11090">
    <property type="match status" value="1"/>
</dbReference>
<evidence type="ECO:0000259" key="3">
    <source>
        <dbReference type="PROSITE" id="PS50003"/>
    </source>
</evidence>
<dbReference type="GeneID" id="25569892"/>
<dbReference type="SMART" id="SM00498">
    <property type="entry name" value="FH2"/>
    <property type="match status" value="1"/>
</dbReference>
<protein>
    <submittedName>
        <fullName evidence="5">Uncharacterized protein</fullName>
    </submittedName>
</protein>
<keyword evidence="1" id="KW-0175">Coiled coil</keyword>
<feature type="domain" description="FH2" evidence="4">
    <location>
        <begin position="666"/>
        <end position="1052"/>
    </location>
</feature>
<evidence type="ECO:0000259" key="4">
    <source>
        <dbReference type="PROSITE" id="PS51444"/>
    </source>
</evidence>
<dbReference type="Pfam" id="PF22772">
    <property type="entry name" value="WsaF_C"/>
    <property type="match status" value="1"/>
</dbReference>
<dbReference type="InterPro" id="IPR011993">
    <property type="entry name" value="PH-like_dom_sf"/>
</dbReference>
<dbReference type="Gene3D" id="1.20.58.2220">
    <property type="entry name" value="Formin, FH2 domain"/>
    <property type="match status" value="1"/>
</dbReference>
<dbReference type="InterPro" id="IPR056771">
    <property type="entry name" value="FH3_FHOD1-3-like"/>
</dbReference>
<dbReference type="Gene3D" id="2.30.29.30">
    <property type="entry name" value="Pleckstrin-homology domain (PH domain)/Phosphotyrosine-binding domain (PTB)"/>
    <property type="match status" value="1"/>
</dbReference>
<dbReference type="InterPro" id="IPR042201">
    <property type="entry name" value="FH2_Formin_sf"/>
</dbReference>
<dbReference type="InterPro" id="IPR001849">
    <property type="entry name" value="PH_domain"/>
</dbReference>
<feature type="region of interest" description="Disordered" evidence="2">
    <location>
        <begin position="636"/>
        <end position="673"/>
    </location>
</feature>
<keyword evidence="6" id="KW-1185">Reference proteome</keyword>
<dbReference type="GO" id="GO:0030866">
    <property type="term" value="P:cortical actin cytoskeleton organization"/>
    <property type="evidence" value="ECO:0007669"/>
    <property type="project" value="TreeGrafter"/>
</dbReference>
<dbReference type="GO" id="GO:0005737">
    <property type="term" value="C:cytoplasm"/>
    <property type="evidence" value="ECO:0007669"/>
    <property type="project" value="UniProtKB-ARBA"/>
</dbReference>
<dbReference type="Gene3D" id="3.40.50.2000">
    <property type="entry name" value="Glycogen Phosphorylase B"/>
    <property type="match status" value="1"/>
</dbReference>
<dbReference type="InterPro" id="IPR016024">
    <property type="entry name" value="ARM-type_fold"/>
</dbReference>
<dbReference type="STRING" id="461836.A0A0L0DDQ6"/>
<proteinExistence type="predicted"/>
<dbReference type="GO" id="GO:0030247">
    <property type="term" value="F:polysaccharide binding"/>
    <property type="evidence" value="ECO:0007669"/>
    <property type="project" value="InterPro"/>
</dbReference>
<evidence type="ECO:0000313" key="5">
    <source>
        <dbReference type="EMBL" id="KNC50261.1"/>
    </source>
</evidence>
<dbReference type="GO" id="GO:0051015">
    <property type="term" value="F:actin filament binding"/>
    <property type="evidence" value="ECO:0007669"/>
    <property type="project" value="TreeGrafter"/>
</dbReference>
<dbReference type="PANTHER" id="PTHR45920:SF7">
    <property type="entry name" value="FORMIN-G"/>
    <property type="match status" value="1"/>
</dbReference>
<dbReference type="eggNOG" id="KOG1922">
    <property type="taxonomic scope" value="Eukaryota"/>
</dbReference>
<accession>A0A0L0DDQ6</accession>
<dbReference type="InterPro" id="IPR011989">
    <property type="entry name" value="ARM-like"/>
</dbReference>
<dbReference type="Pfam" id="PF00169">
    <property type="entry name" value="PH"/>
    <property type="match status" value="1"/>
</dbReference>
<dbReference type="eggNOG" id="KOG1925">
    <property type="taxonomic scope" value="Eukaryota"/>
</dbReference>
<dbReference type="InterPro" id="IPR015425">
    <property type="entry name" value="FH2_Formin"/>
</dbReference>
<organism evidence="5 6">
    <name type="scientific">Thecamonas trahens ATCC 50062</name>
    <dbReference type="NCBI Taxonomy" id="461836"/>
    <lineage>
        <taxon>Eukaryota</taxon>
        <taxon>Apusozoa</taxon>
        <taxon>Apusomonadida</taxon>
        <taxon>Apusomonadidae</taxon>
        <taxon>Thecamonas</taxon>
    </lineage>
</organism>
<dbReference type="Pfam" id="PF24959">
    <property type="entry name" value="FH3_FHOD1-3"/>
    <property type="match status" value="1"/>
</dbReference>
<evidence type="ECO:0000313" key="6">
    <source>
        <dbReference type="Proteomes" id="UP000054408"/>
    </source>
</evidence>
<dbReference type="InterPro" id="IPR048510">
    <property type="entry name" value="WsaF_N"/>
</dbReference>
<dbReference type="Proteomes" id="UP000054408">
    <property type="component" value="Unassembled WGS sequence"/>
</dbReference>
<dbReference type="Pfam" id="PF21374">
    <property type="entry name" value="WsaF_N"/>
    <property type="match status" value="1"/>
</dbReference>
<dbReference type="PROSITE" id="PS51444">
    <property type="entry name" value="FH2"/>
    <property type="match status" value="1"/>
</dbReference>
<feature type="compositionally biased region" description="Low complexity" evidence="2">
    <location>
        <begin position="636"/>
        <end position="649"/>
    </location>
</feature>
<dbReference type="Pfam" id="PF02181">
    <property type="entry name" value="FH2"/>
    <property type="match status" value="1"/>
</dbReference>
<dbReference type="InterPro" id="IPR055050">
    <property type="entry name" value="WsaF_C"/>
</dbReference>
<evidence type="ECO:0000256" key="2">
    <source>
        <dbReference type="SAM" id="MobiDB-lite"/>
    </source>
</evidence>
<dbReference type="SUPFAM" id="SSF50729">
    <property type="entry name" value="PH domain-like"/>
    <property type="match status" value="1"/>
</dbReference>
<dbReference type="CDD" id="cd00821">
    <property type="entry name" value="PH"/>
    <property type="match status" value="1"/>
</dbReference>